<dbReference type="PANTHER" id="PTHR42663">
    <property type="entry name" value="HYDROLASE C777.06C-RELATED-RELATED"/>
    <property type="match status" value="1"/>
</dbReference>
<gene>
    <name evidence="2" type="ORF">JCM17844_04280</name>
</gene>
<dbReference type="PANTHER" id="PTHR42663:SF6">
    <property type="entry name" value="HYDROLASE C777.06C-RELATED"/>
    <property type="match status" value="1"/>
</dbReference>
<dbReference type="InterPro" id="IPR036866">
    <property type="entry name" value="RibonucZ/Hydroxyglut_hydro"/>
</dbReference>
<protein>
    <submittedName>
        <fullName evidence="2">Phosphoribosyl 1,2-cyclic phosphodiesterase</fullName>
    </submittedName>
</protein>
<dbReference type="RefSeq" id="WP_149999386.1">
    <property type="nucleotide sequence ID" value="NZ_BKCL01000001.1"/>
</dbReference>
<dbReference type="Pfam" id="PF12706">
    <property type="entry name" value="Lactamase_B_2"/>
    <property type="match status" value="1"/>
</dbReference>
<proteinExistence type="predicted"/>
<reference evidence="2 3" key="1">
    <citation type="submission" date="2019-09" db="EMBL/GenBank/DDBJ databases">
        <title>NBRP : Genome information of microbial organism related human and environment.</title>
        <authorList>
            <person name="Hattori M."/>
            <person name="Oshima K."/>
            <person name="Inaba H."/>
            <person name="Suda W."/>
            <person name="Sakamoto M."/>
            <person name="Iino T."/>
            <person name="Kitahara M."/>
            <person name="Oshida Y."/>
            <person name="Iida T."/>
            <person name="Kudo T."/>
            <person name="Itoh T."/>
            <person name="Ohkuma M."/>
        </authorList>
    </citation>
    <scope>NUCLEOTIDE SEQUENCE [LARGE SCALE GENOMIC DNA]</scope>
    <source>
        <strain evidence="2 3">Hi-2</strain>
    </source>
</reference>
<accession>A0A5A7MLA9</accession>
<dbReference type="InterPro" id="IPR001279">
    <property type="entry name" value="Metallo-B-lactamas"/>
</dbReference>
<dbReference type="CDD" id="cd16279">
    <property type="entry name" value="metallo-hydrolase-like_MBL-fold"/>
    <property type="match status" value="1"/>
</dbReference>
<organism evidence="2 3">
    <name type="scientific">Iodidimonas gelatinilytica</name>
    <dbReference type="NCBI Taxonomy" id="1236966"/>
    <lineage>
        <taxon>Bacteria</taxon>
        <taxon>Pseudomonadati</taxon>
        <taxon>Pseudomonadota</taxon>
        <taxon>Alphaproteobacteria</taxon>
        <taxon>Iodidimonadales</taxon>
        <taxon>Iodidimonadaceae</taxon>
        <taxon>Iodidimonas</taxon>
    </lineage>
</organism>
<name>A0A5A7MLA9_9PROT</name>
<dbReference type="Proteomes" id="UP000322084">
    <property type="component" value="Unassembled WGS sequence"/>
</dbReference>
<evidence type="ECO:0000259" key="1">
    <source>
        <dbReference type="SMART" id="SM00849"/>
    </source>
</evidence>
<comment type="caution">
    <text evidence="2">The sequence shown here is derived from an EMBL/GenBank/DDBJ whole genome shotgun (WGS) entry which is preliminary data.</text>
</comment>
<dbReference type="AlphaFoldDB" id="A0A5A7MLA9"/>
<evidence type="ECO:0000313" key="2">
    <source>
        <dbReference type="EMBL" id="GEQ96791.1"/>
    </source>
</evidence>
<dbReference type="SMART" id="SM00849">
    <property type="entry name" value="Lactamase_B"/>
    <property type="match status" value="1"/>
</dbReference>
<dbReference type="SUPFAM" id="SSF56281">
    <property type="entry name" value="Metallo-hydrolase/oxidoreductase"/>
    <property type="match status" value="1"/>
</dbReference>
<feature type="domain" description="Metallo-beta-lactamase" evidence="1">
    <location>
        <begin position="34"/>
        <end position="221"/>
    </location>
</feature>
<sequence>MRITILGCGTSTGVPRLPNDWGTCDPENPKNRRSRASILVEHGETTLLVDCGPDMRTQLLAADVQHLDGVLITHDHADHTHGIDDLRGYYMERKSEIPVYAPAEALKRLRHRFDYIFKSRHGYPSICSGHEITGPVTIGDITAIPFWQEHGPIYSLGFRFGDIAYSTDVNAFPPESFEVLAGVKVWIVDALRHRPHRTHSHLEKTLGWIEQIKPDRAILTHLSNDMDYAQLRNALPDGVEPAYDGLVLDIV</sequence>
<evidence type="ECO:0000313" key="3">
    <source>
        <dbReference type="Proteomes" id="UP000322084"/>
    </source>
</evidence>
<dbReference type="Gene3D" id="3.60.15.10">
    <property type="entry name" value="Ribonuclease Z/Hydroxyacylglutathione hydrolase-like"/>
    <property type="match status" value="1"/>
</dbReference>
<dbReference type="EMBL" id="BKCL01000001">
    <property type="protein sequence ID" value="GEQ96791.1"/>
    <property type="molecule type" value="Genomic_DNA"/>
</dbReference>